<dbReference type="AlphaFoldDB" id="A0AAE0CII0"/>
<feature type="domain" description="SUI1" evidence="2">
    <location>
        <begin position="16"/>
        <end position="79"/>
    </location>
</feature>
<proteinExistence type="predicted"/>
<sequence>MSQMPYSIRGTKKGALPITVEKRPKGKVVTVIANVTGDSKALLHDLQLAAGTGGTAYADKIELQGNHESLAESLLRKKKCLQGVAKPAAVPSKEDVCASREPDRAKQSTSEAPADEETRATMKGHAFSHTERGGAYKRFEKLMKTWLYWDLDYSRLPELWESNPEYHEGADRSKRGGVCCDLEADYDAPDWRGGQGQPPRLSACPRPAVMSTPTGSSWLACTFVRWSATAAGFMCTFSSWLVCTFVPVGATAAGLRAPSMRAGATAAGFVHLPMPVGTGSWLACTFDTRWCHA</sequence>
<dbReference type="Pfam" id="PF01253">
    <property type="entry name" value="SUI1"/>
    <property type="match status" value="1"/>
</dbReference>
<dbReference type="GO" id="GO:0003743">
    <property type="term" value="F:translation initiation factor activity"/>
    <property type="evidence" value="ECO:0007669"/>
    <property type="project" value="InterPro"/>
</dbReference>
<accession>A0AAE0CII0</accession>
<feature type="region of interest" description="Disordered" evidence="1">
    <location>
        <begin position="91"/>
        <end position="126"/>
    </location>
</feature>
<dbReference type="EMBL" id="LGRX02023414">
    <property type="protein sequence ID" value="KAK3254565.1"/>
    <property type="molecule type" value="Genomic_DNA"/>
</dbReference>
<organism evidence="3 4">
    <name type="scientific">Cymbomonas tetramitiformis</name>
    <dbReference type="NCBI Taxonomy" id="36881"/>
    <lineage>
        <taxon>Eukaryota</taxon>
        <taxon>Viridiplantae</taxon>
        <taxon>Chlorophyta</taxon>
        <taxon>Pyramimonadophyceae</taxon>
        <taxon>Pyramimonadales</taxon>
        <taxon>Pyramimonadaceae</taxon>
        <taxon>Cymbomonas</taxon>
    </lineage>
</organism>
<keyword evidence="4" id="KW-1185">Reference proteome</keyword>
<gene>
    <name evidence="3" type="ORF">CYMTET_36222</name>
</gene>
<dbReference type="InterPro" id="IPR001950">
    <property type="entry name" value="SUI1"/>
</dbReference>
<name>A0AAE0CII0_9CHLO</name>
<dbReference type="Proteomes" id="UP001190700">
    <property type="component" value="Unassembled WGS sequence"/>
</dbReference>
<evidence type="ECO:0000259" key="2">
    <source>
        <dbReference type="PROSITE" id="PS50296"/>
    </source>
</evidence>
<dbReference type="Gene3D" id="3.30.780.10">
    <property type="entry name" value="SUI1-like domain"/>
    <property type="match status" value="1"/>
</dbReference>
<dbReference type="PROSITE" id="PS50296">
    <property type="entry name" value="SUI1"/>
    <property type="match status" value="1"/>
</dbReference>
<dbReference type="SUPFAM" id="SSF55159">
    <property type="entry name" value="eIF1-like"/>
    <property type="match status" value="1"/>
</dbReference>
<protein>
    <recommendedName>
        <fullName evidence="2">SUI1 domain-containing protein</fullName>
    </recommendedName>
</protein>
<dbReference type="InterPro" id="IPR036877">
    <property type="entry name" value="SUI1_dom_sf"/>
</dbReference>
<evidence type="ECO:0000256" key="1">
    <source>
        <dbReference type="SAM" id="MobiDB-lite"/>
    </source>
</evidence>
<reference evidence="3 4" key="1">
    <citation type="journal article" date="2015" name="Genome Biol. Evol.">
        <title>Comparative Genomics of a Bacterivorous Green Alga Reveals Evolutionary Causalities and Consequences of Phago-Mixotrophic Mode of Nutrition.</title>
        <authorList>
            <person name="Burns J.A."/>
            <person name="Paasch A."/>
            <person name="Narechania A."/>
            <person name="Kim E."/>
        </authorList>
    </citation>
    <scope>NUCLEOTIDE SEQUENCE [LARGE SCALE GENOMIC DNA]</scope>
    <source>
        <strain evidence="3 4">PLY_AMNH</strain>
    </source>
</reference>
<evidence type="ECO:0000313" key="3">
    <source>
        <dbReference type="EMBL" id="KAK3254565.1"/>
    </source>
</evidence>
<feature type="compositionally biased region" description="Basic and acidic residues" evidence="1">
    <location>
        <begin position="92"/>
        <end position="106"/>
    </location>
</feature>
<evidence type="ECO:0000313" key="4">
    <source>
        <dbReference type="Proteomes" id="UP001190700"/>
    </source>
</evidence>
<comment type="caution">
    <text evidence="3">The sequence shown here is derived from an EMBL/GenBank/DDBJ whole genome shotgun (WGS) entry which is preliminary data.</text>
</comment>